<evidence type="ECO:0000313" key="3">
    <source>
        <dbReference type="EMBL" id="KAA0187768.1"/>
    </source>
</evidence>
<dbReference type="PANTHER" id="PTHR17271">
    <property type="entry name" value="PLECKSTRIN HOMOLOGY PH DOMAIN-CONTAINING PROTEIN"/>
    <property type="match status" value="1"/>
</dbReference>
<feature type="compositionally biased region" description="Basic and acidic residues" evidence="1">
    <location>
        <begin position="506"/>
        <end position="521"/>
    </location>
</feature>
<dbReference type="Gene3D" id="2.30.29.30">
    <property type="entry name" value="Pleckstrin-homology domain (PH domain)/Phosphotyrosine-binding domain (PTB)"/>
    <property type="match status" value="1"/>
</dbReference>
<feature type="region of interest" description="Disordered" evidence="1">
    <location>
        <begin position="108"/>
        <end position="241"/>
    </location>
</feature>
<reference evidence="3" key="3">
    <citation type="submission" date="2019-06" db="EMBL/GenBank/DDBJ databases">
        <authorList>
            <person name="Poynton C."/>
            <person name="Hasenbein S."/>
            <person name="Benoit J.B."/>
            <person name="Sepulveda M.S."/>
            <person name="Poelchau M.F."/>
            <person name="Murali S.C."/>
            <person name="Chen S."/>
            <person name="Glastad K.M."/>
            <person name="Werren J.H."/>
            <person name="Vineis J.H."/>
            <person name="Bowen J.L."/>
            <person name="Friedrich M."/>
            <person name="Jones J."/>
            <person name="Robertson H.M."/>
            <person name="Feyereisen R."/>
            <person name="Mechler-Hickson A."/>
            <person name="Mathers N."/>
            <person name="Lee C.E."/>
            <person name="Colbourne J.K."/>
            <person name="Biales A."/>
            <person name="Johnston J.S."/>
            <person name="Wellborn G.A."/>
            <person name="Rosendale A.J."/>
            <person name="Cridge A.G."/>
            <person name="Munoz-Torres M.C."/>
            <person name="Bain P.A."/>
            <person name="Manny A.R."/>
            <person name="Major K.M."/>
            <person name="Lambert F.N."/>
            <person name="Vulpe C.D."/>
            <person name="Tuck P."/>
            <person name="Blalock B.J."/>
            <person name="Lin Y.-Y."/>
            <person name="Smith M.E."/>
            <person name="Ochoa-Acuna H."/>
            <person name="Chen M.-J.M."/>
            <person name="Childers C.P."/>
            <person name="Qu J."/>
            <person name="Dugan S."/>
            <person name="Lee S.L."/>
            <person name="Chao H."/>
            <person name="Dinh H."/>
            <person name="Han Y."/>
            <person name="Doddapaneni H."/>
            <person name="Worley K.C."/>
            <person name="Muzny D.M."/>
            <person name="Gibbs R.A."/>
            <person name="Richards S."/>
        </authorList>
    </citation>
    <scope>NUCLEOTIDE SEQUENCE</scope>
    <source>
        <strain evidence="3">HAZT.00-mixed</strain>
        <tissue evidence="3">Whole organism</tissue>
    </source>
</reference>
<reference evidence="3" key="1">
    <citation type="submission" date="2014-08" db="EMBL/GenBank/DDBJ databases">
        <authorList>
            <person name="Murali S."/>
            <person name="Richards S."/>
            <person name="Bandaranaike D."/>
            <person name="Bellair M."/>
            <person name="Blankenburg K."/>
            <person name="Chao H."/>
            <person name="Dinh H."/>
            <person name="Doddapaneni H."/>
            <person name="Dugan-Rocha S."/>
            <person name="Elkadiri S."/>
            <person name="Gnanaolivu R."/>
            <person name="Hughes D."/>
            <person name="Lee S."/>
            <person name="Li M."/>
            <person name="Ming W."/>
            <person name="Munidasa M."/>
            <person name="Muniz J."/>
            <person name="Nguyen L."/>
            <person name="Osuji N."/>
            <person name="Pu L.-L."/>
            <person name="Puazo M."/>
            <person name="Skinner E."/>
            <person name="Qu C."/>
            <person name="Quiroz J."/>
            <person name="Raj R."/>
            <person name="Weissenberger G."/>
            <person name="Xin Y."/>
            <person name="Zou X."/>
            <person name="Han Y."/>
            <person name="Worley K."/>
            <person name="Muzny D."/>
            <person name="Gibbs R."/>
        </authorList>
    </citation>
    <scope>NUCLEOTIDE SEQUENCE</scope>
    <source>
        <strain evidence="3">HAZT.00-mixed</strain>
        <tissue evidence="3">Whole organism</tissue>
    </source>
</reference>
<sequence length="687" mass="74970">MNRVLEVSGAEDVTGNQFSLAITSPDRVTFVKGTTDAISATPRSPASKAAAPQPRLPPRILPLVPSTLESPVSQRVRFHSISSDLRGNRRPCSAPSLDTQQSLFTHQQQFSGNRNSSGRQYDSVTESSNGSDNSNEDDDGLSSTKNIDNDDDIEKKNQINSYYSSRLPGSNPIPTPSQTPSPRVGMTTSTAPISPTILPSTPPRLVPDDHKENTPPYVPAYSDNPPTSESPPTQDKQTHRLRTRRALNREARALSQPGSRETSSTHGMTSVALVRSAYVASQLHKRLPSGIDRYRSLPCTTSRELETSTALADLEASKREAKLKDIAASITTTSSRRRQYHHLHHQQVLLEWNKYWFVLQGAGLRFYRNSSAEDNGILDGIIDMATAEDIHNVDVARNYGFVIKTWSEKQFVFSAVTAGIRNNWVTALRNAAGLKAVKTTLEKEALQKTATIESIAAERDNSTVNKSLLSNNKKNASQLNNSGSKLESFSTPNGAPKSNFSSSEADICKPFDGIKDEDVGEIRSPSRVALSSDDEYKTASETSGVSNVSNENAEFFDWDGSRLPHSTSSPVRKPRSQSSPPNSRRTTADTFPTSESPFGLGRNLLDRYRDMQNLTVKQNIPKTSISDEVDSQSPCGRGIDGHPCAAQSTCAKLSNLPTGVSSLKLSDSLRSLDLEGSINHEKASLQL</sequence>
<dbReference type="GO" id="GO:0051015">
    <property type="term" value="F:actin filament binding"/>
    <property type="evidence" value="ECO:0007669"/>
    <property type="project" value="TreeGrafter"/>
</dbReference>
<dbReference type="SMART" id="SM00233">
    <property type="entry name" value="PH"/>
    <property type="match status" value="1"/>
</dbReference>
<evidence type="ECO:0000259" key="2">
    <source>
        <dbReference type="PROSITE" id="PS50003"/>
    </source>
</evidence>
<name>A0A6A0GTM7_HYAAZ</name>
<feature type="compositionally biased region" description="Low complexity" evidence="1">
    <location>
        <begin position="187"/>
        <end position="199"/>
    </location>
</feature>
<dbReference type="InterPro" id="IPR001849">
    <property type="entry name" value="PH_domain"/>
</dbReference>
<gene>
    <name evidence="3" type="ORF">HAZT_HAZT000480</name>
</gene>
<evidence type="ECO:0000256" key="1">
    <source>
        <dbReference type="SAM" id="MobiDB-lite"/>
    </source>
</evidence>
<dbReference type="Pfam" id="PF00169">
    <property type="entry name" value="PH"/>
    <property type="match status" value="1"/>
</dbReference>
<proteinExistence type="predicted"/>
<feature type="compositionally biased region" description="Polar residues" evidence="1">
    <location>
        <begin position="539"/>
        <end position="552"/>
    </location>
</feature>
<dbReference type="InterPro" id="IPR011993">
    <property type="entry name" value="PH-like_dom_sf"/>
</dbReference>
<comment type="caution">
    <text evidence="3">The sequence shown here is derived from an EMBL/GenBank/DDBJ whole genome shotgun (WGS) entry which is preliminary data.</text>
</comment>
<dbReference type="Proteomes" id="UP000711488">
    <property type="component" value="Unassembled WGS sequence"/>
</dbReference>
<dbReference type="SUPFAM" id="SSF50729">
    <property type="entry name" value="PH domain-like"/>
    <property type="match status" value="1"/>
</dbReference>
<protein>
    <recommendedName>
        <fullName evidence="2">PH domain-containing protein</fullName>
    </recommendedName>
</protein>
<dbReference type="PROSITE" id="PS50003">
    <property type="entry name" value="PH_DOMAIN"/>
    <property type="match status" value="1"/>
</dbReference>
<accession>A0A6A0GTM7</accession>
<feature type="compositionally biased region" description="Polar residues" evidence="1">
    <location>
        <begin position="224"/>
        <end position="235"/>
    </location>
</feature>
<feature type="domain" description="PH" evidence="2">
    <location>
        <begin position="334"/>
        <end position="433"/>
    </location>
</feature>
<feature type="region of interest" description="Disordered" evidence="1">
    <location>
        <begin position="80"/>
        <end position="99"/>
    </location>
</feature>
<feature type="compositionally biased region" description="Polar residues" evidence="1">
    <location>
        <begin position="108"/>
        <end position="125"/>
    </location>
</feature>
<feature type="compositionally biased region" description="Low complexity" evidence="1">
    <location>
        <begin position="576"/>
        <end position="585"/>
    </location>
</feature>
<dbReference type="InterPro" id="IPR052223">
    <property type="entry name" value="Actin_Cytoskeleton_Reg"/>
</dbReference>
<feature type="compositionally biased region" description="Low complexity" evidence="1">
    <location>
        <begin position="471"/>
        <end position="482"/>
    </location>
</feature>
<feature type="compositionally biased region" description="Polar residues" evidence="1">
    <location>
        <begin position="483"/>
        <end position="504"/>
    </location>
</feature>
<dbReference type="PANTHER" id="PTHR17271:SF1">
    <property type="entry name" value="PROTEIN OUTSPREAD"/>
    <property type="match status" value="1"/>
</dbReference>
<dbReference type="AlphaFoldDB" id="A0A6A0GTM7"/>
<dbReference type="EMBL" id="JQDR03014662">
    <property type="protein sequence ID" value="KAA0187768.1"/>
    <property type="molecule type" value="Genomic_DNA"/>
</dbReference>
<organism evidence="3">
    <name type="scientific">Hyalella azteca</name>
    <name type="common">Amphipod</name>
    <dbReference type="NCBI Taxonomy" id="294128"/>
    <lineage>
        <taxon>Eukaryota</taxon>
        <taxon>Metazoa</taxon>
        <taxon>Ecdysozoa</taxon>
        <taxon>Arthropoda</taxon>
        <taxon>Crustacea</taxon>
        <taxon>Multicrustacea</taxon>
        <taxon>Malacostraca</taxon>
        <taxon>Eumalacostraca</taxon>
        <taxon>Peracarida</taxon>
        <taxon>Amphipoda</taxon>
        <taxon>Senticaudata</taxon>
        <taxon>Talitrida</taxon>
        <taxon>Talitroidea</taxon>
        <taxon>Hyalellidae</taxon>
        <taxon>Hyalella</taxon>
    </lineage>
</organism>
<reference evidence="3" key="2">
    <citation type="journal article" date="2018" name="Environ. Sci. Technol.">
        <title>The Toxicogenome of Hyalella azteca: A Model for Sediment Ecotoxicology and Evolutionary Toxicology.</title>
        <authorList>
            <person name="Poynton H.C."/>
            <person name="Hasenbein S."/>
            <person name="Benoit J.B."/>
            <person name="Sepulveda M.S."/>
            <person name="Poelchau M.F."/>
            <person name="Hughes D.S.T."/>
            <person name="Murali S.C."/>
            <person name="Chen S."/>
            <person name="Glastad K.M."/>
            <person name="Goodisman M.A.D."/>
            <person name="Werren J.H."/>
            <person name="Vineis J.H."/>
            <person name="Bowen J.L."/>
            <person name="Friedrich M."/>
            <person name="Jones J."/>
            <person name="Robertson H.M."/>
            <person name="Feyereisen R."/>
            <person name="Mechler-Hickson A."/>
            <person name="Mathers N."/>
            <person name="Lee C.E."/>
            <person name="Colbourne J.K."/>
            <person name="Biales A."/>
            <person name="Johnston J.S."/>
            <person name="Wellborn G.A."/>
            <person name="Rosendale A.J."/>
            <person name="Cridge A.G."/>
            <person name="Munoz-Torres M.C."/>
            <person name="Bain P.A."/>
            <person name="Manny A.R."/>
            <person name="Major K.M."/>
            <person name="Lambert F.N."/>
            <person name="Vulpe C.D."/>
            <person name="Tuck P."/>
            <person name="Blalock B.J."/>
            <person name="Lin Y.Y."/>
            <person name="Smith M.E."/>
            <person name="Ochoa-Acuna H."/>
            <person name="Chen M.M."/>
            <person name="Childers C.P."/>
            <person name="Qu J."/>
            <person name="Dugan S."/>
            <person name="Lee S.L."/>
            <person name="Chao H."/>
            <person name="Dinh H."/>
            <person name="Han Y."/>
            <person name="Doddapaneni H."/>
            <person name="Worley K.C."/>
            <person name="Muzny D.M."/>
            <person name="Gibbs R.A."/>
            <person name="Richards S."/>
        </authorList>
    </citation>
    <scope>NUCLEOTIDE SEQUENCE</scope>
    <source>
        <strain evidence="3">HAZT.00-mixed</strain>
        <tissue evidence="3">Whole organism</tissue>
    </source>
</reference>
<feature type="region of interest" description="Disordered" evidence="1">
    <location>
        <begin position="33"/>
        <end position="61"/>
    </location>
</feature>
<feature type="region of interest" description="Disordered" evidence="1">
    <location>
        <begin position="471"/>
        <end position="600"/>
    </location>
</feature>
<dbReference type="GO" id="GO:0015629">
    <property type="term" value="C:actin cytoskeleton"/>
    <property type="evidence" value="ECO:0007669"/>
    <property type="project" value="TreeGrafter"/>
</dbReference>